<feature type="domain" description="Reverse transcriptase" evidence="2">
    <location>
        <begin position="787"/>
        <end position="928"/>
    </location>
</feature>
<reference evidence="3" key="1">
    <citation type="journal article" date="2014" name="Nat. Genet.">
        <title>Genome and transcriptome of the porcine whipworm Trichuris suis.</title>
        <authorList>
            <person name="Jex A.R."/>
            <person name="Nejsum P."/>
            <person name="Schwarz E.M."/>
            <person name="Hu L."/>
            <person name="Young N.D."/>
            <person name="Hall R.S."/>
            <person name="Korhonen P.K."/>
            <person name="Liao S."/>
            <person name="Thamsborg S."/>
            <person name="Xia J."/>
            <person name="Xu P."/>
            <person name="Wang S."/>
            <person name="Scheerlinck J.P."/>
            <person name="Hofmann A."/>
            <person name="Sternberg P.W."/>
            <person name="Wang J."/>
            <person name="Gasser R.B."/>
        </authorList>
    </citation>
    <scope>NUCLEOTIDE SEQUENCE [LARGE SCALE GENOMIC DNA]</scope>
    <source>
        <strain evidence="3">DCEP-RM93F</strain>
    </source>
</reference>
<sequence length="1419" mass="160594">MNPQPILKHALDNELTEPPAATKSRRAHYRRLITSCCKKIETILSEQGSRRVAMALLRRAQEALECSNKLNDELSYELKAEEAEGELDRQLNYVQKVEEIAEAVEVYRQSRGIDASSVVSQLEDDNDDHSVDSTDTAIHDSAITDADMYGASRGNVPNYEREETAHRLGQLQVRDMRMADAPDQWIDEYVTRRAIPNVGYDDSCRRSAVRAELDSYDGTESQWFAWIDLFKALVHDTAMSPGEKLAILRNSLKGDCRDLVYALGGGEDAYKEALRSLKARCGRRDVIRAAHLQALYKLDPGRTPSQMLRFAERVRTHLFDLSRTGETANTDIVDCLVAKLSIQDRLAWHEMCQRDSGPLSLPKFGHWLCSRAAAYQNAYELAAEQSSNITKEVPGKISRNQARSHTMTSQKDRDKWTCHCCTGSHSLSACMDFKKLKVSQRWQLVKKKKICFSCLQGQHRSTECQYSKLCGVNGCQSAHHPLLHRQHGPQQERNASVNSACSKPGQVALWVVTVYVIDSNGSKIPVNLFFDEGSDKTFVRGRLLNKLQLHDALTGRSLTTRGFGGVQRWFNSFLVKLTIERLDSRARFDILVNTAPVLCDPVPTICWPKIKHRWKHLADLPLAESKGRAGILLGLDHADLMSAIESRQGDKDEPVAMNTALGWVARGVIGTGHSQLKARTNLAVRDADEDLVHQFRQFCETEAFGTEGKSRQKLAPGDERAKQIVESGTRKLEADYKKAINNYLSSGYAHEVTDENELNIREQYFLPHHGVRKKCSSTQKLRIVFDSCAPYNGRSLNSALLTGPILQNELPMVLMKFSEEEVAFAADIEAMFSRIRLRPEDARYHRFLWKEDKTERTKVFQMNRVTFGDTCSPFLAISTIMRTAREFGQGKEEAVRAIKNNLYMDDYLDSAGTISEAIVRAREVRDILGKGDFHLTKWISNRAEVMEAFNEKPASPPSVEPYRLGEDTYDTKVLGVRWRPLDDVLVFHVDLGRVIFTRRGLLSKTAKIYDPLGLLSPVTTPAKIMHRNLGLRGLNWDDDIPADHRKWWQHWIERLSELKLLSLPRCLFVRMEDIMSSELHTFCDASQEAFASAVYLRNVYINGEVTVRLVMAKSKLAPLKAVSVARLELQAALLGARLAAYVGRGLTKQIGRRRFWTDSSCVRNWIRSPAAYYKPHVSHRIGEIQTITDPSEWRFVPGRLNISDHATRSTGKKGELIDRSWFYGPEFLRAVEDSWPSDLPWMINREEMRHGNKGRVLHITAQPPTDSPYLEGLDADESAGFTKVEGNFLAILKRLQSECFPKELADLKAGRPLKGTSVLLSFTPFLDKDGLILIGGRLGRAALPYDNRLPILLPARHPLSRKIAEEFHCRLNYSGTDTVLSTIRQHFWIVQGRQLVKKYTSIVRAMHQGINANRTTVNV</sequence>
<dbReference type="Pfam" id="PF03564">
    <property type="entry name" value="DUF1759"/>
    <property type="match status" value="1"/>
</dbReference>
<name>A0A085NC15_9BILA</name>
<feature type="coiled-coil region" evidence="1">
    <location>
        <begin position="57"/>
        <end position="100"/>
    </location>
</feature>
<dbReference type="SUPFAM" id="SSF56672">
    <property type="entry name" value="DNA/RNA polymerases"/>
    <property type="match status" value="1"/>
</dbReference>
<dbReference type="Pfam" id="PF05380">
    <property type="entry name" value="Peptidase_A17"/>
    <property type="match status" value="1"/>
</dbReference>
<dbReference type="InterPro" id="IPR043502">
    <property type="entry name" value="DNA/RNA_pol_sf"/>
</dbReference>
<dbReference type="InterPro" id="IPR008042">
    <property type="entry name" value="Retrotrans_Pao"/>
</dbReference>
<dbReference type="PANTHER" id="PTHR47331:SF4">
    <property type="entry name" value="PEPTIDASE S1 DOMAIN-CONTAINING PROTEIN"/>
    <property type="match status" value="1"/>
</dbReference>
<dbReference type="Proteomes" id="UP000030758">
    <property type="component" value="Unassembled WGS sequence"/>
</dbReference>
<dbReference type="Pfam" id="PF00078">
    <property type="entry name" value="RVT_1"/>
    <property type="match status" value="1"/>
</dbReference>
<dbReference type="InterPro" id="IPR005312">
    <property type="entry name" value="DUF1759"/>
</dbReference>
<keyword evidence="1" id="KW-0175">Coiled coil</keyword>
<organism evidence="3">
    <name type="scientific">Trichuris suis</name>
    <name type="common">pig whipworm</name>
    <dbReference type="NCBI Taxonomy" id="68888"/>
    <lineage>
        <taxon>Eukaryota</taxon>
        <taxon>Metazoa</taxon>
        <taxon>Ecdysozoa</taxon>
        <taxon>Nematoda</taxon>
        <taxon>Enoplea</taxon>
        <taxon>Dorylaimia</taxon>
        <taxon>Trichinellida</taxon>
        <taxon>Trichuridae</taxon>
        <taxon>Trichuris</taxon>
    </lineage>
</organism>
<evidence type="ECO:0000259" key="2">
    <source>
        <dbReference type="Pfam" id="PF00078"/>
    </source>
</evidence>
<dbReference type="CDD" id="cd01644">
    <property type="entry name" value="RT_pepA17"/>
    <property type="match status" value="1"/>
</dbReference>
<proteinExistence type="predicted"/>
<dbReference type="InterPro" id="IPR043128">
    <property type="entry name" value="Rev_trsase/Diguanyl_cyclase"/>
</dbReference>
<dbReference type="PANTHER" id="PTHR47331">
    <property type="entry name" value="PHD-TYPE DOMAIN-CONTAINING PROTEIN"/>
    <property type="match status" value="1"/>
</dbReference>
<evidence type="ECO:0000256" key="1">
    <source>
        <dbReference type="SAM" id="Coils"/>
    </source>
</evidence>
<accession>A0A085NC15</accession>
<dbReference type="InterPro" id="IPR000477">
    <property type="entry name" value="RT_dom"/>
</dbReference>
<evidence type="ECO:0000313" key="3">
    <source>
        <dbReference type="EMBL" id="KFD67011.1"/>
    </source>
</evidence>
<gene>
    <name evidence="3" type="ORF">M514_20877</name>
</gene>
<protein>
    <recommendedName>
        <fullName evidence="2">Reverse transcriptase domain-containing protein</fullName>
    </recommendedName>
</protein>
<dbReference type="Gene3D" id="3.30.70.270">
    <property type="match status" value="1"/>
</dbReference>
<dbReference type="EMBL" id="KL367519">
    <property type="protein sequence ID" value="KFD67011.1"/>
    <property type="molecule type" value="Genomic_DNA"/>
</dbReference>
<dbReference type="Gene3D" id="3.10.10.10">
    <property type="entry name" value="HIV Type 1 Reverse Transcriptase, subunit A, domain 1"/>
    <property type="match status" value="1"/>
</dbReference>